<evidence type="ECO:0000256" key="1">
    <source>
        <dbReference type="SAM" id="Phobius"/>
    </source>
</evidence>
<gene>
    <name evidence="4" type="ORF">FRT59_15185</name>
    <name evidence="3" type="ORF">FRT60_14325</name>
    <name evidence="2" type="ORF">JJD71_18770</name>
</gene>
<dbReference type="Proteomes" id="UP000432048">
    <property type="component" value="Unassembled WGS sequence"/>
</dbReference>
<dbReference type="EMBL" id="VOIW01000004">
    <property type="protein sequence ID" value="MRJ38302.1"/>
    <property type="molecule type" value="Genomic_DNA"/>
</dbReference>
<feature type="transmembrane region" description="Helical" evidence="1">
    <location>
        <begin position="106"/>
        <end position="129"/>
    </location>
</feature>
<sequence length="162" mass="18091">MATRYAKIILTLVLATFATLVAFNNITDYGSNFAFVKHVLSMDTTFPGNAAMYRAITAPWAWHAAYALIILGELLTALLLARGALSLWRARHASGTDFNHAKTCAIAGLTLGFVVWFFGFMVVGGEWFLMWQSHQWNGQEAAFKFYMAILGVLIFLNQTERD</sequence>
<evidence type="ECO:0000313" key="3">
    <source>
        <dbReference type="EMBL" id="MRJ21497.1"/>
    </source>
</evidence>
<accession>A0A5P1DD44</accession>
<reference evidence="2 7" key="2">
    <citation type="submission" date="2021-01" db="EMBL/GenBank/DDBJ databases">
        <title>Antibiotic resistance and phylogeny of Pseudomonas spp. isolated over three decades from chicken meat in the Norwegian food chain.</title>
        <authorList>
            <person name="Moen B."/>
        </authorList>
    </citation>
    <scope>NUCLEOTIDE SEQUENCE [LARGE SCALE GENOMIC DNA]</scope>
    <source>
        <strain evidence="2 7">MF6766</strain>
    </source>
</reference>
<dbReference type="RefSeq" id="WP_034117384.1">
    <property type="nucleotide sequence ID" value="NZ_JAEKCT010000004.1"/>
</dbReference>
<organism evidence="4 5">
    <name type="scientific">Pseudomonas haemolytica</name>
    <dbReference type="NCBI Taxonomy" id="2600065"/>
    <lineage>
        <taxon>Bacteria</taxon>
        <taxon>Pseudomonadati</taxon>
        <taxon>Pseudomonadota</taxon>
        <taxon>Gammaproteobacteria</taxon>
        <taxon>Pseudomonadales</taxon>
        <taxon>Pseudomonadaceae</taxon>
        <taxon>Pseudomonas</taxon>
    </lineage>
</organism>
<evidence type="ECO:0000313" key="5">
    <source>
        <dbReference type="Proteomes" id="UP000408764"/>
    </source>
</evidence>
<feature type="transmembrane region" description="Helical" evidence="1">
    <location>
        <begin position="65"/>
        <end position="85"/>
    </location>
</feature>
<protein>
    <submittedName>
        <fullName evidence="4">DUF2165 domain-containing protein</fullName>
    </submittedName>
</protein>
<feature type="transmembrane region" description="Helical" evidence="1">
    <location>
        <begin position="141"/>
        <end position="157"/>
    </location>
</feature>
<reference evidence="5 6" key="1">
    <citation type="submission" date="2019-08" db="EMBL/GenBank/DDBJ databases">
        <title>Pseudomonas haemolytica sp. nov. isolated from raw milk and skim milk concentrate.</title>
        <authorList>
            <person name="Hofmann K."/>
            <person name="Huptas C."/>
            <person name="Doll E."/>
            <person name="Scherer S."/>
            <person name="Wenning M."/>
        </authorList>
    </citation>
    <scope>NUCLEOTIDE SEQUENCE [LARGE SCALE GENOMIC DNA]</scope>
    <source>
        <strain evidence="4 5">DSM 108987</strain>
        <strain evidence="3 6">DSM 108988</strain>
    </source>
</reference>
<keyword evidence="1" id="KW-1133">Transmembrane helix</keyword>
<evidence type="ECO:0000313" key="2">
    <source>
        <dbReference type="EMBL" id="MBK3461118.1"/>
    </source>
</evidence>
<evidence type="ECO:0000313" key="4">
    <source>
        <dbReference type="EMBL" id="MRJ38302.1"/>
    </source>
</evidence>
<dbReference type="Proteomes" id="UP000408764">
    <property type="component" value="Unassembled WGS sequence"/>
</dbReference>
<proteinExistence type="predicted"/>
<dbReference type="OrthoDB" id="7618855at2"/>
<dbReference type="EMBL" id="JAENSR010000005">
    <property type="protein sequence ID" value="MBK3461118.1"/>
    <property type="molecule type" value="Genomic_DNA"/>
</dbReference>
<dbReference type="InterPro" id="IPR018681">
    <property type="entry name" value="DUF2165_transmembrane"/>
</dbReference>
<dbReference type="Proteomes" id="UP000620382">
    <property type="component" value="Unassembled WGS sequence"/>
</dbReference>
<keyword evidence="1" id="KW-0472">Membrane</keyword>
<keyword evidence="7" id="KW-1185">Reference proteome</keyword>
<keyword evidence="1" id="KW-0812">Transmembrane</keyword>
<name>A0A5P1DD44_9PSED</name>
<evidence type="ECO:0000313" key="7">
    <source>
        <dbReference type="Proteomes" id="UP000620382"/>
    </source>
</evidence>
<dbReference type="AlphaFoldDB" id="A0A5P1DD44"/>
<evidence type="ECO:0000313" key="6">
    <source>
        <dbReference type="Proteomes" id="UP000432048"/>
    </source>
</evidence>
<comment type="caution">
    <text evidence="4">The sequence shown here is derived from an EMBL/GenBank/DDBJ whole genome shotgun (WGS) entry which is preliminary data.</text>
</comment>
<dbReference type="Pfam" id="PF09933">
    <property type="entry name" value="DUF2165"/>
    <property type="match status" value="1"/>
</dbReference>
<dbReference type="EMBL" id="VOIX01000005">
    <property type="protein sequence ID" value="MRJ21497.1"/>
    <property type="molecule type" value="Genomic_DNA"/>
</dbReference>